<feature type="region of interest" description="Disordered" evidence="3">
    <location>
        <begin position="309"/>
        <end position="335"/>
    </location>
</feature>
<feature type="region of interest" description="Disordered" evidence="3">
    <location>
        <begin position="65"/>
        <end position="107"/>
    </location>
</feature>
<feature type="region of interest" description="Disordered" evidence="3">
    <location>
        <begin position="242"/>
        <end position="279"/>
    </location>
</feature>
<reference evidence="4" key="2">
    <citation type="submission" date="2023-02" db="EMBL/GenBank/DDBJ databases">
        <authorList>
            <consortium name="DOE Joint Genome Institute"/>
            <person name="Mondo S.J."/>
            <person name="Chang Y."/>
            <person name="Wang Y."/>
            <person name="Ahrendt S."/>
            <person name="Andreopoulos W."/>
            <person name="Barry K."/>
            <person name="Beard J."/>
            <person name="Benny G.L."/>
            <person name="Blankenship S."/>
            <person name="Bonito G."/>
            <person name="Cuomo C."/>
            <person name="Desiro A."/>
            <person name="Gervers K.A."/>
            <person name="Hundley H."/>
            <person name="Kuo A."/>
            <person name="LaButti K."/>
            <person name="Lang B.F."/>
            <person name="Lipzen A."/>
            <person name="O'Donnell K."/>
            <person name="Pangilinan J."/>
            <person name="Reynolds N."/>
            <person name="Sandor L."/>
            <person name="Smith M.W."/>
            <person name="Tsang A."/>
            <person name="Grigoriev I.V."/>
            <person name="Stajich J.E."/>
            <person name="Spatafora J.W."/>
        </authorList>
    </citation>
    <scope>NUCLEOTIDE SEQUENCE</scope>
    <source>
        <strain evidence="4">RSA 2281</strain>
    </source>
</reference>
<comment type="caution">
    <text evidence="4">The sequence shown here is derived from an EMBL/GenBank/DDBJ whole genome shotgun (WGS) entry which is preliminary data.</text>
</comment>
<dbReference type="AlphaFoldDB" id="A0AAD5PHY9"/>
<accession>A0AAD5PHY9</accession>
<evidence type="ECO:0000256" key="2">
    <source>
        <dbReference type="ARBA" id="ARBA00023242"/>
    </source>
</evidence>
<feature type="compositionally biased region" description="Polar residues" evidence="3">
    <location>
        <begin position="320"/>
        <end position="335"/>
    </location>
</feature>
<evidence type="ECO:0000313" key="4">
    <source>
        <dbReference type="EMBL" id="KAI9272777.1"/>
    </source>
</evidence>
<feature type="compositionally biased region" description="Low complexity" evidence="3">
    <location>
        <begin position="398"/>
        <end position="430"/>
    </location>
</feature>
<keyword evidence="2" id="KW-0539">Nucleus</keyword>
<dbReference type="Pfam" id="PF11719">
    <property type="entry name" value="Drc1-Sld2"/>
    <property type="match status" value="1"/>
</dbReference>
<dbReference type="Proteomes" id="UP001209540">
    <property type="component" value="Unassembled WGS sequence"/>
</dbReference>
<dbReference type="Gene3D" id="1.10.10.1460">
    <property type="match status" value="1"/>
</dbReference>
<feature type="compositionally biased region" description="Low complexity" evidence="3">
    <location>
        <begin position="250"/>
        <end position="268"/>
    </location>
</feature>
<proteinExistence type="predicted"/>
<feature type="compositionally biased region" description="Polar residues" evidence="3">
    <location>
        <begin position="90"/>
        <end position="103"/>
    </location>
</feature>
<keyword evidence="5" id="KW-1185">Reference proteome</keyword>
<feature type="compositionally biased region" description="Basic and acidic residues" evidence="3">
    <location>
        <begin position="309"/>
        <end position="318"/>
    </location>
</feature>
<reference evidence="4" key="1">
    <citation type="journal article" date="2022" name="IScience">
        <title>Evolution of zygomycete secretomes and the origins of terrestrial fungal ecologies.</title>
        <authorList>
            <person name="Chang Y."/>
            <person name="Wang Y."/>
            <person name="Mondo S."/>
            <person name="Ahrendt S."/>
            <person name="Andreopoulos W."/>
            <person name="Barry K."/>
            <person name="Beard J."/>
            <person name="Benny G.L."/>
            <person name="Blankenship S."/>
            <person name="Bonito G."/>
            <person name="Cuomo C."/>
            <person name="Desiro A."/>
            <person name="Gervers K.A."/>
            <person name="Hundley H."/>
            <person name="Kuo A."/>
            <person name="LaButti K."/>
            <person name="Lang B.F."/>
            <person name="Lipzen A."/>
            <person name="O'Donnell K."/>
            <person name="Pangilinan J."/>
            <person name="Reynolds N."/>
            <person name="Sandor L."/>
            <person name="Smith M.E."/>
            <person name="Tsang A."/>
            <person name="Grigoriev I.V."/>
            <person name="Stajich J.E."/>
            <person name="Spatafora J.W."/>
        </authorList>
    </citation>
    <scope>NUCLEOTIDE SEQUENCE</scope>
    <source>
        <strain evidence="4">RSA 2281</strain>
    </source>
</reference>
<gene>
    <name evidence="4" type="ORF">BDA99DRAFT_533613</name>
</gene>
<dbReference type="GO" id="GO:0006260">
    <property type="term" value="P:DNA replication"/>
    <property type="evidence" value="ECO:0007669"/>
    <property type="project" value="InterPro"/>
</dbReference>
<organism evidence="4 5">
    <name type="scientific">Phascolomyces articulosus</name>
    <dbReference type="NCBI Taxonomy" id="60185"/>
    <lineage>
        <taxon>Eukaryota</taxon>
        <taxon>Fungi</taxon>
        <taxon>Fungi incertae sedis</taxon>
        <taxon>Mucoromycota</taxon>
        <taxon>Mucoromycotina</taxon>
        <taxon>Mucoromycetes</taxon>
        <taxon>Mucorales</taxon>
        <taxon>Lichtheimiaceae</taxon>
        <taxon>Phascolomyces</taxon>
    </lineage>
</organism>
<name>A0AAD5PHY9_9FUNG</name>
<dbReference type="InterPro" id="IPR021110">
    <property type="entry name" value="DNA_rep_checkpnt_protein"/>
</dbReference>
<comment type="subcellular location">
    <subcellularLocation>
        <location evidence="1">Nucleus</location>
    </subcellularLocation>
</comment>
<dbReference type="EMBL" id="JAIXMP010000005">
    <property type="protein sequence ID" value="KAI9272777.1"/>
    <property type="molecule type" value="Genomic_DNA"/>
</dbReference>
<sequence>MADTDTVDYIKALQEKIASRKIKLLEWESDFKKRHLRRPTIQDVKNRPDVEVYYLKYNRLKKKLKEAQTTQPSPKRPVEFVHSPNHPRSPHNQLLRAQQQEQRSANEWRPRPLVIPQEVLLTAKNNRQAKKKNVLATAKATMKEGTEEGEATEELNEQAFWLDMSVPELLQNRQEDGDGENDDTEEKDEQKKTQDISTSTNTMITTPTTSTATADNLDDLFNDIPGNENWANSEELGPLAAYARQKQKASSNSSSATSSPSSSTSTSTSKRKGLGNEQLMEKRRKMKAMLEPYRPKSYDTLSTALAAERQAKRDRENEQQNEQKPLQLAAATTKTTGNVEGEDDFIVSRRVYAPVVKSRDTGLLRNNPERRARLREQLEAGTLGIPQPKSAPSTQDGDSTMISDDTPDDPSTTTTTTEMENETSTSTAVN</sequence>
<evidence type="ECO:0000256" key="1">
    <source>
        <dbReference type="ARBA" id="ARBA00004123"/>
    </source>
</evidence>
<protein>
    <recommendedName>
        <fullName evidence="6">DNA replication regulator SLD2</fullName>
    </recommendedName>
</protein>
<feature type="region of interest" description="Disordered" evidence="3">
    <location>
        <begin position="378"/>
        <end position="430"/>
    </location>
</feature>
<dbReference type="GO" id="GO:0005634">
    <property type="term" value="C:nucleus"/>
    <property type="evidence" value="ECO:0007669"/>
    <property type="project" value="UniProtKB-SubCell"/>
</dbReference>
<evidence type="ECO:0000256" key="3">
    <source>
        <dbReference type="SAM" id="MobiDB-lite"/>
    </source>
</evidence>
<feature type="region of interest" description="Disordered" evidence="3">
    <location>
        <begin position="173"/>
        <end position="220"/>
    </location>
</feature>
<feature type="compositionally biased region" description="Acidic residues" evidence="3">
    <location>
        <begin position="177"/>
        <end position="187"/>
    </location>
</feature>
<evidence type="ECO:0000313" key="5">
    <source>
        <dbReference type="Proteomes" id="UP001209540"/>
    </source>
</evidence>
<evidence type="ECO:0008006" key="6">
    <source>
        <dbReference type="Google" id="ProtNLM"/>
    </source>
</evidence>
<feature type="compositionally biased region" description="Low complexity" evidence="3">
    <location>
        <begin position="197"/>
        <end position="213"/>
    </location>
</feature>